<proteinExistence type="predicted"/>
<dbReference type="AlphaFoldDB" id="A0A8S3IVG3"/>
<evidence type="ECO:0000313" key="2">
    <source>
        <dbReference type="Proteomes" id="UP000676336"/>
    </source>
</evidence>
<accession>A0A8S3IVG3</accession>
<evidence type="ECO:0008006" key="3">
    <source>
        <dbReference type="Google" id="ProtNLM"/>
    </source>
</evidence>
<protein>
    <recommendedName>
        <fullName evidence="3">F-box domain-containing protein</fullName>
    </recommendedName>
</protein>
<dbReference type="Proteomes" id="UP000676336">
    <property type="component" value="Unassembled WGS sequence"/>
</dbReference>
<gene>
    <name evidence="1" type="ORF">SMN809_LOCUS76665</name>
</gene>
<name>A0A8S3IVG3_9BILA</name>
<dbReference type="InterPro" id="IPR032675">
    <property type="entry name" value="LRR_dom_sf"/>
</dbReference>
<sequence length="137" mass="15796">MHQSIVDILALSDEMLLAILNKLNNIDVLFSLIGVNKKLDRLAQDINFTRSIDLVRIISNEKNSSSSRTNSILDRFCFDILPRIQHNIECLTLDSLSIDRVLRIGNYPKLNKLNLELEMTSPIFNSMYIVFLIFQNK</sequence>
<dbReference type="EMBL" id="CAJOBI010335399">
    <property type="protein sequence ID" value="CAF5205071.1"/>
    <property type="molecule type" value="Genomic_DNA"/>
</dbReference>
<evidence type="ECO:0000313" key="1">
    <source>
        <dbReference type="EMBL" id="CAF5205071.1"/>
    </source>
</evidence>
<comment type="caution">
    <text evidence="1">The sequence shown here is derived from an EMBL/GenBank/DDBJ whole genome shotgun (WGS) entry which is preliminary data.</text>
</comment>
<organism evidence="1 2">
    <name type="scientific">Rotaria magnacalcarata</name>
    <dbReference type="NCBI Taxonomy" id="392030"/>
    <lineage>
        <taxon>Eukaryota</taxon>
        <taxon>Metazoa</taxon>
        <taxon>Spiralia</taxon>
        <taxon>Gnathifera</taxon>
        <taxon>Rotifera</taxon>
        <taxon>Eurotatoria</taxon>
        <taxon>Bdelloidea</taxon>
        <taxon>Philodinida</taxon>
        <taxon>Philodinidae</taxon>
        <taxon>Rotaria</taxon>
    </lineage>
</organism>
<reference evidence="1" key="1">
    <citation type="submission" date="2021-02" db="EMBL/GenBank/DDBJ databases">
        <authorList>
            <person name="Nowell W R."/>
        </authorList>
    </citation>
    <scope>NUCLEOTIDE SEQUENCE</scope>
</reference>
<dbReference type="Gene3D" id="3.80.10.10">
    <property type="entry name" value="Ribonuclease Inhibitor"/>
    <property type="match status" value="1"/>
</dbReference>